<proteinExistence type="predicted"/>
<sequence length="96" mass="11039">MKSTLVALFVFAILTEVEAQKTKFCNIKVLKRVFTDLYPVKLAGYDGNIVPHGSEFVTRCLKENGLVRRNWTSYECIDGKWKPDVPRNLDCWIADN</sequence>
<feature type="signal peptide" evidence="1">
    <location>
        <begin position="1"/>
        <end position="19"/>
    </location>
</feature>
<evidence type="ECO:0000256" key="1">
    <source>
        <dbReference type="SAM" id="SignalP"/>
    </source>
</evidence>
<name>A0A158QLZ9_HAEPC</name>
<feature type="chain" id="PRO_5043135480" evidence="1">
    <location>
        <begin position="20"/>
        <end position="96"/>
    </location>
</feature>
<accession>A0A158QLZ9</accession>
<evidence type="ECO:0000313" key="3">
    <source>
        <dbReference type="Proteomes" id="UP000268014"/>
    </source>
</evidence>
<gene>
    <name evidence="2" type="ORF">HPLM_LOCUS7370</name>
</gene>
<reference evidence="4" key="1">
    <citation type="submission" date="2016-04" db="UniProtKB">
        <authorList>
            <consortium name="WormBaseParasite"/>
        </authorList>
    </citation>
    <scope>IDENTIFICATION</scope>
</reference>
<dbReference type="AlphaFoldDB" id="A0A158QLZ9"/>
<dbReference type="Proteomes" id="UP000268014">
    <property type="component" value="Unassembled WGS sequence"/>
</dbReference>
<dbReference type="WBParaSite" id="HPLM_0000737801-mRNA-1">
    <property type="protein sequence ID" value="HPLM_0000737801-mRNA-1"/>
    <property type="gene ID" value="HPLM_0000737801"/>
</dbReference>
<protein>
    <submittedName>
        <fullName evidence="4">Sushi domain-containing protein</fullName>
    </submittedName>
</protein>
<evidence type="ECO:0000313" key="2">
    <source>
        <dbReference type="EMBL" id="VDO31695.1"/>
    </source>
</evidence>
<organism evidence="4">
    <name type="scientific">Haemonchus placei</name>
    <name type="common">Barber's pole worm</name>
    <dbReference type="NCBI Taxonomy" id="6290"/>
    <lineage>
        <taxon>Eukaryota</taxon>
        <taxon>Metazoa</taxon>
        <taxon>Ecdysozoa</taxon>
        <taxon>Nematoda</taxon>
        <taxon>Chromadorea</taxon>
        <taxon>Rhabditida</taxon>
        <taxon>Rhabditina</taxon>
        <taxon>Rhabditomorpha</taxon>
        <taxon>Strongyloidea</taxon>
        <taxon>Trichostrongylidae</taxon>
        <taxon>Haemonchus</taxon>
    </lineage>
</organism>
<keyword evidence="1" id="KW-0732">Signal</keyword>
<dbReference type="OrthoDB" id="10269054at2759"/>
<keyword evidence="3" id="KW-1185">Reference proteome</keyword>
<dbReference type="OMA" id="TSYECID"/>
<evidence type="ECO:0000313" key="4">
    <source>
        <dbReference type="WBParaSite" id="HPLM_0000737801-mRNA-1"/>
    </source>
</evidence>
<reference evidence="2 3" key="2">
    <citation type="submission" date="2018-11" db="EMBL/GenBank/DDBJ databases">
        <authorList>
            <consortium name="Pathogen Informatics"/>
        </authorList>
    </citation>
    <scope>NUCLEOTIDE SEQUENCE [LARGE SCALE GENOMIC DNA]</scope>
    <source>
        <strain evidence="2 3">MHpl1</strain>
    </source>
</reference>
<dbReference type="EMBL" id="UZAF01016648">
    <property type="protein sequence ID" value="VDO31695.1"/>
    <property type="molecule type" value="Genomic_DNA"/>
</dbReference>